<reference evidence="2" key="3">
    <citation type="submission" date="2015-04" db="UniProtKB">
        <authorList>
            <consortium name="EnsemblPlants"/>
        </authorList>
    </citation>
    <scope>IDENTIFICATION</scope>
</reference>
<sequence length="102" mass="11549">MDASNYNIKDHPNQNNNKLFILYDLEAQTAKGLVLQTKNINKNALIAIDRTRSSDSQGFGRQIQVSETLVHKKLLITAPTSGTKRNRRPTKMKSNLAKRNQN</sequence>
<evidence type="ECO:0000313" key="3">
    <source>
        <dbReference type="Proteomes" id="UP000032180"/>
    </source>
</evidence>
<name>A0A0D9UZK9_9ORYZ</name>
<dbReference type="AlphaFoldDB" id="A0A0D9UZK9"/>
<dbReference type="Gramene" id="LPERR01G10400.1">
    <property type="protein sequence ID" value="LPERR01G10400.1"/>
    <property type="gene ID" value="LPERR01G10400"/>
</dbReference>
<dbReference type="EnsemblPlants" id="LPERR01G10400.1">
    <property type="protein sequence ID" value="LPERR01G10400.1"/>
    <property type="gene ID" value="LPERR01G10400"/>
</dbReference>
<dbReference type="Proteomes" id="UP000032180">
    <property type="component" value="Chromosome 1"/>
</dbReference>
<protein>
    <submittedName>
        <fullName evidence="2">Uncharacterized protein</fullName>
    </submittedName>
</protein>
<reference evidence="3" key="2">
    <citation type="submission" date="2013-12" db="EMBL/GenBank/DDBJ databases">
        <authorList>
            <person name="Yu Y."/>
            <person name="Lee S."/>
            <person name="de Baynast K."/>
            <person name="Wissotski M."/>
            <person name="Liu L."/>
            <person name="Talag J."/>
            <person name="Goicoechea J."/>
            <person name="Angelova A."/>
            <person name="Jetty R."/>
            <person name="Kudrna D."/>
            <person name="Golser W."/>
            <person name="Rivera L."/>
            <person name="Zhang J."/>
            <person name="Wing R."/>
        </authorList>
    </citation>
    <scope>NUCLEOTIDE SEQUENCE</scope>
</reference>
<evidence type="ECO:0000256" key="1">
    <source>
        <dbReference type="SAM" id="MobiDB-lite"/>
    </source>
</evidence>
<keyword evidence="3" id="KW-1185">Reference proteome</keyword>
<reference evidence="2 3" key="1">
    <citation type="submission" date="2012-08" db="EMBL/GenBank/DDBJ databases">
        <title>Oryza genome evolution.</title>
        <authorList>
            <person name="Wing R.A."/>
        </authorList>
    </citation>
    <scope>NUCLEOTIDE SEQUENCE</scope>
</reference>
<organism evidence="2 3">
    <name type="scientific">Leersia perrieri</name>
    <dbReference type="NCBI Taxonomy" id="77586"/>
    <lineage>
        <taxon>Eukaryota</taxon>
        <taxon>Viridiplantae</taxon>
        <taxon>Streptophyta</taxon>
        <taxon>Embryophyta</taxon>
        <taxon>Tracheophyta</taxon>
        <taxon>Spermatophyta</taxon>
        <taxon>Magnoliopsida</taxon>
        <taxon>Liliopsida</taxon>
        <taxon>Poales</taxon>
        <taxon>Poaceae</taxon>
        <taxon>BOP clade</taxon>
        <taxon>Oryzoideae</taxon>
        <taxon>Oryzeae</taxon>
        <taxon>Oryzinae</taxon>
        <taxon>Leersia</taxon>
    </lineage>
</organism>
<evidence type="ECO:0000313" key="2">
    <source>
        <dbReference type="EnsemblPlants" id="LPERR01G10400.1"/>
    </source>
</evidence>
<accession>A0A0D9UZK9</accession>
<dbReference type="HOGENOM" id="CLU_2281489_0_0_1"/>
<feature type="region of interest" description="Disordered" evidence="1">
    <location>
        <begin position="77"/>
        <end position="102"/>
    </location>
</feature>
<proteinExistence type="predicted"/>